<sequence length="142" mass="15623">MVTEVLRPQDCLLRTPRPLHRRRDSPSKPVSRVVSGRVAVLRRRESLETTRKARKGHGFDPRVFGAEQLDGPCPGMAPRKVRLRPASTAPLYAGSSCALSPSPRALPLPRFSRRTGEPSSAAAANQVDPSATRGLRRLLRLE</sequence>
<keyword evidence="3" id="KW-1185">Reference proteome</keyword>
<dbReference type="Proteomes" id="UP001327560">
    <property type="component" value="Chromosome 7"/>
</dbReference>
<accession>A0AAQ3KQP2</accession>
<evidence type="ECO:0000313" key="2">
    <source>
        <dbReference type="EMBL" id="WOL12590.1"/>
    </source>
</evidence>
<evidence type="ECO:0000256" key="1">
    <source>
        <dbReference type="SAM" id="MobiDB-lite"/>
    </source>
</evidence>
<reference evidence="2 3" key="1">
    <citation type="submission" date="2023-10" db="EMBL/GenBank/DDBJ databases">
        <title>Chromosome-scale genome assembly provides insights into flower coloration mechanisms of Canna indica.</title>
        <authorList>
            <person name="Li C."/>
        </authorList>
    </citation>
    <scope>NUCLEOTIDE SEQUENCE [LARGE SCALE GENOMIC DNA]</scope>
    <source>
        <tissue evidence="2">Flower</tissue>
    </source>
</reference>
<organism evidence="2 3">
    <name type="scientific">Canna indica</name>
    <name type="common">Indian-shot</name>
    <dbReference type="NCBI Taxonomy" id="4628"/>
    <lineage>
        <taxon>Eukaryota</taxon>
        <taxon>Viridiplantae</taxon>
        <taxon>Streptophyta</taxon>
        <taxon>Embryophyta</taxon>
        <taxon>Tracheophyta</taxon>
        <taxon>Spermatophyta</taxon>
        <taxon>Magnoliopsida</taxon>
        <taxon>Liliopsida</taxon>
        <taxon>Zingiberales</taxon>
        <taxon>Cannaceae</taxon>
        <taxon>Canna</taxon>
    </lineage>
</organism>
<dbReference type="GO" id="GO:0016071">
    <property type="term" value="P:mRNA metabolic process"/>
    <property type="evidence" value="ECO:0007669"/>
    <property type="project" value="UniProtKB-ARBA"/>
</dbReference>
<protein>
    <submittedName>
        <fullName evidence="2">Uncharacterized protein</fullName>
    </submittedName>
</protein>
<dbReference type="AlphaFoldDB" id="A0AAQ3KQP2"/>
<dbReference type="EMBL" id="CP136896">
    <property type="protein sequence ID" value="WOL12590.1"/>
    <property type="molecule type" value="Genomic_DNA"/>
</dbReference>
<proteinExistence type="predicted"/>
<name>A0AAQ3KQP2_9LILI</name>
<gene>
    <name evidence="2" type="ORF">Cni_G21357</name>
</gene>
<dbReference type="InterPro" id="IPR028322">
    <property type="entry name" value="PNRC-like_rgn"/>
</dbReference>
<dbReference type="PANTHER" id="PTHR33670:SF1">
    <property type="entry name" value="OS09G0416300 PROTEIN"/>
    <property type="match status" value="1"/>
</dbReference>
<dbReference type="PANTHER" id="PTHR33670">
    <property type="entry name" value="SPLICING FACTOR, PROLINE- AND GLUTAMINE-RICH-LIKE"/>
    <property type="match status" value="1"/>
</dbReference>
<evidence type="ECO:0000313" key="3">
    <source>
        <dbReference type="Proteomes" id="UP001327560"/>
    </source>
</evidence>
<feature type="region of interest" description="Disordered" evidence="1">
    <location>
        <begin position="16"/>
        <end position="35"/>
    </location>
</feature>
<feature type="region of interest" description="Disordered" evidence="1">
    <location>
        <begin position="108"/>
        <end position="142"/>
    </location>
</feature>
<dbReference type="Pfam" id="PF15365">
    <property type="entry name" value="PNRC"/>
    <property type="match status" value="1"/>
</dbReference>